<sequence length="75" mass="8988">MNMKEVRMTLISLCVIKFLLFFFPLFLAVIYIGISRLGVMRYDDEIWRHFFASVCLVCFCLVAQANLFTRWVWKL</sequence>
<keyword evidence="3" id="KW-1185">Reference proteome</keyword>
<name>A0AAN7A891_9PEZI</name>
<proteinExistence type="predicted"/>
<protein>
    <submittedName>
        <fullName evidence="2">Uncharacterized protein</fullName>
    </submittedName>
</protein>
<gene>
    <name evidence="2" type="ORF">QBC36DRAFT_141430</name>
</gene>
<reference evidence="2" key="2">
    <citation type="submission" date="2023-05" db="EMBL/GenBank/DDBJ databases">
        <authorList>
            <consortium name="Lawrence Berkeley National Laboratory"/>
            <person name="Steindorff A."/>
            <person name="Hensen N."/>
            <person name="Bonometti L."/>
            <person name="Westerberg I."/>
            <person name="Brannstrom I.O."/>
            <person name="Guillou S."/>
            <person name="Cros-Aarteil S."/>
            <person name="Calhoun S."/>
            <person name="Haridas S."/>
            <person name="Kuo A."/>
            <person name="Mondo S."/>
            <person name="Pangilinan J."/>
            <person name="Riley R."/>
            <person name="Labutti K."/>
            <person name="Andreopoulos B."/>
            <person name="Lipzen A."/>
            <person name="Chen C."/>
            <person name="Yanf M."/>
            <person name="Daum C."/>
            <person name="Ng V."/>
            <person name="Clum A."/>
            <person name="Ohm R."/>
            <person name="Martin F."/>
            <person name="Silar P."/>
            <person name="Natvig D."/>
            <person name="Lalanne C."/>
            <person name="Gautier V."/>
            <person name="Ament-Velasquez S.L."/>
            <person name="Kruys A."/>
            <person name="Hutchinson M.I."/>
            <person name="Powell A.J."/>
            <person name="Barry K."/>
            <person name="Miller A.N."/>
            <person name="Grigoriev I.V."/>
            <person name="Debuchy R."/>
            <person name="Gladieux P."/>
            <person name="Thoren M.H."/>
            <person name="Johannesson H."/>
        </authorList>
    </citation>
    <scope>NUCLEOTIDE SEQUENCE</scope>
    <source>
        <strain evidence="2">CBS 892.96</strain>
    </source>
</reference>
<reference evidence="2" key="1">
    <citation type="journal article" date="2023" name="Mol. Phylogenet. Evol.">
        <title>Genome-scale phylogeny and comparative genomics of the fungal order Sordariales.</title>
        <authorList>
            <person name="Hensen N."/>
            <person name="Bonometti L."/>
            <person name="Westerberg I."/>
            <person name="Brannstrom I.O."/>
            <person name="Guillou S."/>
            <person name="Cros-Aarteil S."/>
            <person name="Calhoun S."/>
            <person name="Haridas S."/>
            <person name="Kuo A."/>
            <person name="Mondo S."/>
            <person name="Pangilinan J."/>
            <person name="Riley R."/>
            <person name="LaButti K."/>
            <person name="Andreopoulos B."/>
            <person name="Lipzen A."/>
            <person name="Chen C."/>
            <person name="Yan M."/>
            <person name="Daum C."/>
            <person name="Ng V."/>
            <person name="Clum A."/>
            <person name="Steindorff A."/>
            <person name="Ohm R.A."/>
            <person name="Martin F."/>
            <person name="Silar P."/>
            <person name="Natvig D.O."/>
            <person name="Lalanne C."/>
            <person name="Gautier V."/>
            <person name="Ament-Velasquez S.L."/>
            <person name="Kruys A."/>
            <person name="Hutchinson M.I."/>
            <person name="Powell A.J."/>
            <person name="Barry K."/>
            <person name="Miller A.N."/>
            <person name="Grigoriev I.V."/>
            <person name="Debuchy R."/>
            <person name="Gladieux P."/>
            <person name="Hiltunen Thoren M."/>
            <person name="Johannesson H."/>
        </authorList>
    </citation>
    <scope>NUCLEOTIDE SEQUENCE</scope>
    <source>
        <strain evidence="2">CBS 892.96</strain>
    </source>
</reference>
<evidence type="ECO:0000313" key="2">
    <source>
        <dbReference type="EMBL" id="KAK4176964.1"/>
    </source>
</evidence>
<accession>A0AAN7A891</accession>
<evidence type="ECO:0000256" key="1">
    <source>
        <dbReference type="SAM" id="Phobius"/>
    </source>
</evidence>
<keyword evidence="1" id="KW-0472">Membrane</keyword>
<keyword evidence="1" id="KW-1133">Transmembrane helix</keyword>
<keyword evidence="1" id="KW-0812">Transmembrane</keyword>
<feature type="transmembrane region" description="Helical" evidence="1">
    <location>
        <begin position="46"/>
        <end position="68"/>
    </location>
</feature>
<dbReference type="EMBL" id="MU866179">
    <property type="protein sequence ID" value="KAK4176964.1"/>
    <property type="molecule type" value="Genomic_DNA"/>
</dbReference>
<organism evidence="2 3">
    <name type="scientific">Triangularia setosa</name>
    <dbReference type="NCBI Taxonomy" id="2587417"/>
    <lineage>
        <taxon>Eukaryota</taxon>
        <taxon>Fungi</taxon>
        <taxon>Dikarya</taxon>
        <taxon>Ascomycota</taxon>
        <taxon>Pezizomycotina</taxon>
        <taxon>Sordariomycetes</taxon>
        <taxon>Sordariomycetidae</taxon>
        <taxon>Sordariales</taxon>
        <taxon>Podosporaceae</taxon>
        <taxon>Triangularia</taxon>
    </lineage>
</organism>
<comment type="caution">
    <text evidence="2">The sequence shown here is derived from an EMBL/GenBank/DDBJ whole genome shotgun (WGS) entry which is preliminary data.</text>
</comment>
<dbReference type="AlphaFoldDB" id="A0AAN7A891"/>
<feature type="transmembrane region" description="Helical" evidence="1">
    <location>
        <begin position="12"/>
        <end position="34"/>
    </location>
</feature>
<dbReference type="Proteomes" id="UP001302321">
    <property type="component" value="Unassembled WGS sequence"/>
</dbReference>
<evidence type="ECO:0000313" key="3">
    <source>
        <dbReference type="Proteomes" id="UP001302321"/>
    </source>
</evidence>